<evidence type="ECO:0000313" key="1">
    <source>
        <dbReference type="EMBL" id="MEM0541243.1"/>
    </source>
</evidence>
<name>A0ABU9N156_9FLAO</name>
<dbReference type="EMBL" id="JBCGDO010000001">
    <property type="protein sequence ID" value="MEM0541243.1"/>
    <property type="molecule type" value="Genomic_DNA"/>
</dbReference>
<reference evidence="1 2" key="1">
    <citation type="submission" date="2024-03" db="EMBL/GenBank/DDBJ databases">
        <title>Two novel species of the genus Flavobacterium exhibiting potentially degradation of complex polysaccharides.</title>
        <authorList>
            <person name="Lian X."/>
        </authorList>
    </citation>
    <scope>NUCLEOTIDE SEQUENCE [LARGE SCALE GENOMIC DNA]</scope>
    <source>
        <strain evidence="2">j3</strain>
    </source>
</reference>
<keyword evidence="2" id="KW-1185">Reference proteome</keyword>
<dbReference type="RefSeq" id="WP_342694476.1">
    <property type="nucleotide sequence ID" value="NZ_JBCGDO010000001.1"/>
</dbReference>
<accession>A0ABU9N156</accession>
<evidence type="ECO:0000313" key="2">
    <source>
        <dbReference type="Proteomes" id="UP001460072"/>
    </source>
</evidence>
<sequence>MASSINMNLNIIYNKDLLKDIAKGSIITIIKDADSKKYRFVGFCPFDELNNTIILSNLNENNKNELFRFYFKNEKDEIWIIGDALHENREDVKLQIVSQLKYKRDIIKNSMHNFESKHLNFIWNYKELKSQNPKSPISIIKNGRVINLCYLTYLEEPKMFLFCDYIIGSTIPHFSNSDIYSGDSFRIGIKYDYEILKENYNVHLNPVIVSGIFGNYNSHCQEIFKIQIFQLENLISSYLGLEQSSLKAYKELLFECDAKPF</sequence>
<dbReference type="Proteomes" id="UP001460072">
    <property type="component" value="Unassembled WGS sequence"/>
</dbReference>
<organism evidence="1 2">
    <name type="scientific">Flavobacterium aureirubrum</name>
    <dbReference type="NCBI Taxonomy" id="3133147"/>
    <lineage>
        <taxon>Bacteria</taxon>
        <taxon>Pseudomonadati</taxon>
        <taxon>Bacteroidota</taxon>
        <taxon>Flavobacteriia</taxon>
        <taxon>Flavobacteriales</taxon>
        <taxon>Flavobacteriaceae</taxon>
        <taxon>Flavobacterium</taxon>
    </lineage>
</organism>
<comment type="caution">
    <text evidence="1">The sequence shown here is derived from an EMBL/GenBank/DDBJ whole genome shotgun (WGS) entry which is preliminary data.</text>
</comment>
<protein>
    <submittedName>
        <fullName evidence="1">Uncharacterized protein</fullName>
    </submittedName>
</protein>
<proteinExistence type="predicted"/>
<gene>
    <name evidence="1" type="ORF">WFZ85_01320</name>
</gene>